<feature type="region of interest" description="Disordered" evidence="1">
    <location>
        <begin position="201"/>
        <end position="264"/>
    </location>
</feature>
<proteinExistence type="predicted"/>
<dbReference type="PANTHER" id="PTHR37792">
    <property type="entry name" value="RIBONUCLEASE MRP PROTEIN SUBUNIT RMP1"/>
    <property type="match status" value="1"/>
</dbReference>
<feature type="compositionally biased region" description="Polar residues" evidence="1">
    <location>
        <begin position="230"/>
        <end position="243"/>
    </location>
</feature>
<sequence length="278" mass="31296">MAESSDFQIVSLLQNDGLQELRQLQNLLHLFHHRNKNQHRRSVWWRSFDNFRRECKCLLDEAGKWTAASVELSNSTWPKGAKGMKIRMAVAQKNAARKPELELKMQQRLSWWQNGLIKKWWIAFTHVLALNQFAQLGLFLIATLARISRLTGLTAALEQAADAETEALITRFATEEIHNPPGVAGDSDGEDIGEIVQRHVPRSPNKGRDLTTAPSNLGDGANIDPHENQTNEALYQEDQTPSLPGQKRKFTIPVTPSASKKKMRKTGNAIDDLFSGLL</sequence>
<evidence type="ECO:0000313" key="3">
    <source>
        <dbReference type="EMBL" id="KAF2231923.1"/>
    </source>
</evidence>
<accession>A0A6A6H2Z4</accession>
<dbReference type="CDD" id="cd22573">
    <property type="entry name" value="RMP1_RBD"/>
    <property type="match status" value="1"/>
</dbReference>
<dbReference type="GO" id="GO:0000294">
    <property type="term" value="P:nuclear-transcribed mRNA catabolic process, RNase MRP-dependent"/>
    <property type="evidence" value="ECO:0007669"/>
    <property type="project" value="TreeGrafter"/>
</dbReference>
<dbReference type="InterPro" id="IPR047204">
    <property type="entry name" value="RMP1_RBD"/>
</dbReference>
<evidence type="ECO:0000256" key="1">
    <source>
        <dbReference type="SAM" id="MobiDB-lite"/>
    </source>
</evidence>
<dbReference type="OrthoDB" id="5414547at2759"/>
<dbReference type="PANTHER" id="PTHR37792:SF1">
    <property type="entry name" value="RIBONUCLEASE MRP PROTEIN SUBUNIT RMP1"/>
    <property type="match status" value="1"/>
</dbReference>
<dbReference type="AlphaFoldDB" id="A0A6A6H2Z4"/>
<dbReference type="EMBL" id="ML991821">
    <property type="protein sequence ID" value="KAF2231923.1"/>
    <property type="molecule type" value="Genomic_DNA"/>
</dbReference>
<organism evidence="3 4">
    <name type="scientific">Viridothelium virens</name>
    <name type="common">Speckled blister lichen</name>
    <name type="synonym">Trypethelium virens</name>
    <dbReference type="NCBI Taxonomy" id="1048519"/>
    <lineage>
        <taxon>Eukaryota</taxon>
        <taxon>Fungi</taxon>
        <taxon>Dikarya</taxon>
        <taxon>Ascomycota</taxon>
        <taxon>Pezizomycotina</taxon>
        <taxon>Dothideomycetes</taxon>
        <taxon>Dothideomycetes incertae sedis</taxon>
        <taxon>Trypetheliales</taxon>
        <taxon>Trypetheliaceae</taxon>
        <taxon>Viridothelium</taxon>
    </lineage>
</organism>
<dbReference type="InterPro" id="IPR047205">
    <property type="entry name" value="RMP1"/>
</dbReference>
<evidence type="ECO:0000259" key="2">
    <source>
        <dbReference type="Pfam" id="PF20945"/>
    </source>
</evidence>
<evidence type="ECO:0000313" key="4">
    <source>
        <dbReference type="Proteomes" id="UP000800092"/>
    </source>
</evidence>
<reference evidence="3" key="1">
    <citation type="journal article" date="2020" name="Stud. Mycol.">
        <title>101 Dothideomycetes genomes: a test case for predicting lifestyles and emergence of pathogens.</title>
        <authorList>
            <person name="Haridas S."/>
            <person name="Albert R."/>
            <person name="Binder M."/>
            <person name="Bloem J."/>
            <person name="Labutti K."/>
            <person name="Salamov A."/>
            <person name="Andreopoulos B."/>
            <person name="Baker S."/>
            <person name="Barry K."/>
            <person name="Bills G."/>
            <person name="Bluhm B."/>
            <person name="Cannon C."/>
            <person name="Castanera R."/>
            <person name="Culley D."/>
            <person name="Daum C."/>
            <person name="Ezra D."/>
            <person name="Gonzalez J."/>
            <person name="Henrissat B."/>
            <person name="Kuo A."/>
            <person name="Liang C."/>
            <person name="Lipzen A."/>
            <person name="Lutzoni F."/>
            <person name="Magnuson J."/>
            <person name="Mondo S."/>
            <person name="Nolan M."/>
            <person name="Ohm R."/>
            <person name="Pangilinan J."/>
            <person name="Park H.-J."/>
            <person name="Ramirez L."/>
            <person name="Alfaro M."/>
            <person name="Sun H."/>
            <person name="Tritt A."/>
            <person name="Yoshinaga Y."/>
            <person name="Zwiers L.-H."/>
            <person name="Turgeon B."/>
            <person name="Goodwin S."/>
            <person name="Spatafora J."/>
            <person name="Crous P."/>
            <person name="Grigoriev I."/>
        </authorList>
    </citation>
    <scope>NUCLEOTIDE SEQUENCE</scope>
    <source>
        <strain evidence="3">Tuck. ex Michener</strain>
    </source>
</reference>
<feature type="domain" description="RNase MRP protein 1 RNA binding" evidence="2">
    <location>
        <begin position="27"/>
        <end position="146"/>
    </location>
</feature>
<dbReference type="GO" id="GO:0042134">
    <property type="term" value="F:rRNA primary transcript binding"/>
    <property type="evidence" value="ECO:0007669"/>
    <property type="project" value="InterPro"/>
</dbReference>
<dbReference type="Proteomes" id="UP000800092">
    <property type="component" value="Unassembled WGS sequence"/>
</dbReference>
<name>A0A6A6H2Z4_VIRVR</name>
<gene>
    <name evidence="3" type="ORF">EV356DRAFT_518130</name>
</gene>
<dbReference type="Pfam" id="PF20945">
    <property type="entry name" value="RMP1"/>
    <property type="match status" value="1"/>
</dbReference>
<dbReference type="GO" id="GO:0000172">
    <property type="term" value="C:ribonuclease MRP complex"/>
    <property type="evidence" value="ECO:0007669"/>
    <property type="project" value="InterPro"/>
</dbReference>
<dbReference type="GO" id="GO:0000466">
    <property type="term" value="P:maturation of 5.8S rRNA from tricistronic rRNA transcript (SSU-rRNA, 5.8S rRNA, LSU-rRNA)"/>
    <property type="evidence" value="ECO:0007669"/>
    <property type="project" value="TreeGrafter"/>
</dbReference>
<keyword evidence="4" id="KW-1185">Reference proteome</keyword>
<protein>
    <recommendedName>
        <fullName evidence="2">RNase MRP protein 1 RNA binding domain-containing protein</fullName>
    </recommendedName>
</protein>